<dbReference type="EMBL" id="JBHSBL010000002">
    <property type="protein sequence ID" value="MFC4063677.1"/>
    <property type="molecule type" value="Genomic_DNA"/>
</dbReference>
<keyword evidence="7" id="KW-0472">Membrane</keyword>
<dbReference type="InterPro" id="IPR001915">
    <property type="entry name" value="Peptidase_M48"/>
</dbReference>
<evidence type="ECO:0000256" key="6">
    <source>
        <dbReference type="ARBA" id="ARBA00023049"/>
    </source>
</evidence>
<feature type="transmembrane region" description="Helical" evidence="7">
    <location>
        <begin position="464"/>
        <end position="487"/>
    </location>
</feature>
<dbReference type="Pfam" id="PF01435">
    <property type="entry name" value="Peptidase_M48"/>
    <property type="match status" value="1"/>
</dbReference>
<feature type="transmembrane region" description="Helical" evidence="7">
    <location>
        <begin position="541"/>
        <end position="561"/>
    </location>
</feature>
<evidence type="ECO:0000259" key="8">
    <source>
        <dbReference type="Pfam" id="PF01435"/>
    </source>
</evidence>
<feature type="transmembrane region" description="Helical" evidence="7">
    <location>
        <begin position="250"/>
        <end position="268"/>
    </location>
</feature>
<evidence type="ECO:0000256" key="2">
    <source>
        <dbReference type="ARBA" id="ARBA00022670"/>
    </source>
</evidence>
<keyword evidence="6 9" id="KW-0482">Metalloprotease</keyword>
<feature type="transmembrane region" description="Helical" evidence="7">
    <location>
        <begin position="323"/>
        <end position="344"/>
    </location>
</feature>
<feature type="domain" description="Peptidase M48" evidence="8">
    <location>
        <begin position="130"/>
        <end position="320"/>
    </location>
</feature>
<comment type="cofactor">
    <cofactor evidence="1">
        <name>Zn(2+)</name>
        <dbReference type="ChEBI" id="CHEBI:29105"/>
    </cofactor>
</comment>
<proteinExistence type="predicted"/>
<keyword evidence="7" id="KW-0812">Transmembrane</keyword>
<dbReference type="Gene3D" id="3.30.2010.10">
    <property type="entry name" value="Metalloproteases ('zincins'), catalytic domain"/>
    <property type="match status" value="1"/>
</dbReference>
<evidence type="ECO:0000313" key="9">
    <source>
        <dbReference type="EMBL" id="MFC4063677.1"/>
    </source>
</evidence>
<dbReference type="GO" id="GO:0008237">
    <property type="term" value="F:metallopeptidase activity"/>
    <property type="evidence" value="ECO:0007669"/>
    <property type="project" value="UniProtKB-KW"/>
</dbReference>
<sequence>MPAAPSGTSVRFGALAAVAVAGTLVAYAKFATLWPTDGVRREEACQVRVGMYFTDTLAVDPDEATWAAYRACLASVWQARLGWLVGGMLALALAAALLYRLQPVWRIRRSRLRRLDEFPSVSAFLTGPLTELIAVAGLRHPPVFLLDPASPRAGGLAFGRRHPTYVCLDAGIVAAAVRDRPTFDAVVLHELAHVRAGDVPVTYLTIAVWRAFLLVALLPFVAVTFHPALLSANPWRMPDAESVTATSVSMMGHAVVMVAMVFLARVAVLRAREKHADVLVADWTGRHQPYTSVIATPPARRWRRWTTHPSNAARSRAMRRPYLLLRPGVGEYFALGLAVDLAWLETVEALRLLYWYHGDNASFLVMRVVWGLSAGLLICGLVLQGVAFRRAAAGARSGVFVLPGFALGSGLALGALLHAPVGVTPLAGLGDPVPLVFAAGVAVCCAALSGWAGRCTELAGPAVAGWRTGAVAAVTLLTCVVVIAPLYRYPHAASTAVWQSLVSPALDLVREYATVAGDPTLATPSLWAVVVPFLYNPGYRAVGVCLAALWVLPVLLVPGLGRRLRAGLLGSAVATAVWVPLIVFPGADDDPATALVMSARELTGAAILQLVIAVVLTRRSGWLAASVGVWAFAAICTAGIWLAHGNDGVVDSVLAARPMQFLPLTATAALLIGAAVPRPAGPQPTAAVAWGGRAGSGQPVLALAALLTIVGATLVYSPKAPGAVPILPPATAPARINPDQALVIWSNGGGLQQLNAITAANAEIFSGPATPEHYAAACRRFQPVVADAAAFPSPPVEPVRSQWQAMLKSWQTAASECVRIFGEQGTGSDLLGRSFQEAPSLTTTILGELDAAAARVTGGR</sequence>
<evidence type="ECO:0000256" key="7">
    <source>
        <dbReference type="SAM" id="Phobius"/>
    </source>
</evidence>
<keyword evidence="10" id="KW-1185">Reference proteome</keyword>
<evidence type="ECO:0000256" key="1">
    <source>
        <dbReference type="ARBA" id="ARBA00001947"/>
    </source>
</evidence>
<keyword evidence="7" id="KW-1133">Transmembrane helix</keyword>
<feature type="transmembrane region" description="Helical" evidence="7">
    <location>
        <begin position="81"/>
        <end position="101"/>
    </location>
</feature>
<keyword evidence="3" id="KW-0479">Metal-binding</keyword>
<dbReference type="Proteomes" id="UP001595867">
    <property type="component" value="Unassembled WGS sequence"/>
</dbReference>
<evidence type="ECO:0000256" key="3">
    <source>
        <dbReference type="ARBA" id="ARBA00022723"/>
    </source>
</evidence>
<evidence type="ECO:0000313" key="10">
    <source>
        <dbReference type="Proteomes" id="UP001595867"/>
    </source>
</evidence>
<feature type="transmembrane region" description="Helical" evidence="7">
    <location>
        <begin position="593"/>
        <end position="615"/>
    </location>
</feature>
<feature type="transmembrane region" description="Helical" evidence="7">
    <location>
        <begin position="211"/>
        <end position="230"/>
    </location>
</feature>
<comment type="caution">
    <text evidence="9">The sequence shown here is derived from an EMBL/GenBank/DDBJ whole genome shotgun (WGS) entry which is preliminary data.</text>
</comment>
<keyword evidence="2" id="KW-0645">Protease</keyword>
<feature type="transmembrane region" description="Helical" evidence="7">
    <location>
        <begin position="364"/>
        <end position="387"/>
    </location>
</feature>
<evidence type="ECO:0000256" key="5">
    <source>
        <dbReference type="ARBA" id="ARBA00022833"/>
    </source>
</evidence>
<name>A0ABV8II41_9ACTN</name>
<keyword evidence="5" id="KW-0862">Zinc</keyword>
<feature type="transmembrane region" description="Helical" evidence="7">
    <location>
        <begin position="700"/>
        <end position="717"/>
    </location>
</feature>
<gene>
    <name evidence="9" type="ORF">ACFO0C_01950</name>
</gene>
<feature type="transmembrane region" description="Helical" evidence="7">
    <location>
        <begin position="568"/>
        <end position="587"/>
    </location>
</feature>
<reference evidence="10" key="1">
    <citation type="journal article" date="2019" name="Int. J. Syst. Evol. Microbiol.">
        <title>The Global Catalogue of Microorganisms (GCM) 10K type strain sequencing project: providing services to taxonomists for standard genome sequencing and annotation.</title>
        <authorList>
            <consortium name="The Broad Institute Genomics Platform"/>
            <consortium name="The Broad Institute Genome Sequencing Center for Infectious Disease"/>
            <person name="Wu L."/>
            <person name="Ma J."/>
        </authorList>
    </citation>
    <scope>NUCLEOTIDE SEQUENCE [LARGE SCALE GENOMIC DNA]</scope>
    <source>
        <strain evidence="10">TBRC 5832</strain>
    </source>
</reference>
<accession>A0ABV8II41</accession>
<organism evidence="9 10">
    <name type="scientific">Actinoplanes subglobosus</name>
    <dbReference type="NCBI Taxonomy" id="1547892"/>
    <lineage>
        <taxon>Bacteria</taxon>
        <taxon>Bacillati</taxon>
        <taxon>Actinomycetota</taxon>
        <taxon>Actinomycetes</taxon>
        <taxon>Micromonosporales</taxon>
        <taxon>Micromonosporaceae</taxon>
        <taxon>Actinoplanes</taxon>
    </lineage>
</organism>
<feature type="transmembrane region" description="Helical" evidence="7">
    <location>
        <begin position="433"/>
        <end position="452"/>
    </location>
</feature>
<keyword evidence="4 9" id="KW-0378">Hydrolase</keyword>
<dbReference type="EC" id="3.4.24.-" evidence="9"/>
<feature type="transmembrane region" description="Helical" evidence="7">
    <location>
        <begin position="399"/>
        <end position="421"/>
    </location>
</feature>
<protein>
    <submittedName>
        <fullName evidence="9">M48 family metalloprotease</fullName>
        <ecNumber evidence="9">3.4.24.-</ecNumber>
    </submittedName>
</protein>
<feature type="transmembrane region" description="Helical" evidence="7">
    <location>
        <begin position="12"/>
        <end position="30"/>
    </location>
</feature>
<feature type="transmembrane region" description="Helical" evidence="7">
    <location>
        <begin position="661"/>
        <end position="680"/>
    </location>
</feature>
<evidence type="ECO:0000256" key="4">
    <source>
        <dbReference type="ARBA" id="ARBA00022801"/>
    </source>
</evidence>
<dbReference type="RefSeq" id="WP_378064714.1">
    <property type="nucleotide sequence ID" value="NZ_JBHSBL010000002.1"/>
</dbReference>
<feature type="transmembrane region" description="Helical" evidence="7">
    <location>
        <begin position="622"/>
        <end position="641"/>
    </location>
</feature>